<dbReference type="Proteomes" id="UP001155241">
    <property type="component" value="Unassembled WGS sequence"/>
</dbReference>
<dbReference type="EMBL" id="JAMXLR010000092">
    <property type="protein sequence ID" value="MCO6047927.1"/>
    <property type="molecule type" value="Genomic_DNA"/>
</dbReference>
<dbReference type="InterPro" id="IPR002035">
    <property type="entry name" value="VWF_A"/>
</dbReference>
<name>A0A9X2FEZ3_9BACT</name>
<reference evidence="2" key="1">
    <citation type="submission" date="2022-06" db="EMBL/GenBank/DDBJ databases">
        <title>Aeoliella straminimaris, a novel planctomycete from sediments.</title>
        <authorList>
            <person name="Vitorino I.R."/>
            <person name="Lage O.M."/>
        </authorList>
    </citation>
    <scope>NUCLEOTIDE SEQUENCE</scope>
    <source>
        <strain evidence="2">ICT_H6.2</strain>
    </source>
</reference>
<dbReference type="PANTHER" id="PTHR33608:SF7">
    <property type="entry name" value="DUF58 DOMAIN-CONTAINING PROTEIN"/>
    <property type="match status" value="1"/>
</dbReference>
<protein>
    <submittedName>
        <fullName evidence="2">DUF58 domain-containing protein</fullName>
    </submittedName>
</protein>
<feature type="domain" description="VWFA" evidence="1">
    <location>
        <begin position="75"/>
        <end position="237"/>
    </location>
</feature>
<dbReference type="CDD" id="cd00198">
    <property type="entry name" value="vWFA"/>
    <property type="match status" value="1"/>
</dbReference>
<keyword evidence="3" id="KW-1185">Reference proteome</keyword>
<dbReference type="Pfam" id="PF01882">
    <property type="entry name" value="DUF58"/>
    <property type="match status" value="1"/>
</dbReference>
<dbReference type="SUPFAM" id="SSF53300">
    <property type="entry name" value="vWA-like"/>
    <property type="match status" value="1"/>
</dbReference>
<dbReference type="InterPro" id="IPR002881">
    <property type="entry name" value="DUF58"/>
</dbReference>
<evidence type="ECO:0000313" key="3">
    <source>
        <dbReference type="Proteomes" id="UP001155241"/>
    </source>
</evidence>
<sequence length="294" mass="33490">MLPEVVRRIGRLELRARYIVEGLLSGMHRSPYFGQSVEFREHREYSKGDDLRHIDWKVWGKQDRLYIKRYEEDTNLRCTLVVDGSASMNYGSADMTKHDYAATAAAAFAYLLLKQSDSVGVTVFDDQIRHEVPLRTQRSHLTRIARALESIEPRDKTNIDSVLAHVAKSNPRKGMIVLISDLLCDTDQLLKGLVTLRRMGHDVVVLHVMDDEELDFTFRGPVRFEGLEVDDIVDCNPRALRKGYMEALERYLTRVRKACAANAVDYSLIRTSDALDAALTAIIARRALAQRAKI</sequence>
<dbReference type="Gene3D" id="3.40.50.410">
    <property type="entry name" value="von Willebrand factor, type A domain"/>
    <property type="match status" value="1"/>
</dbReference>
<proteinExistence type="predicted"/>
<gene>
    <name evidence="2" type="ORF">NG895_28820</name>
</gene>
<dbReference type="RefSeq" id="WP_252856033.1">
    <property type="nucleotide sequence ID" value="NZ_JAMXLR010000092.1"/>
</dbReference>
<evidence type="ECO:0000313" key="2">
    <source>
        <dbReference type="EMBL" id="MCO6047927.1"/>
    </source>
</evidence>
<comment type="caution">
    <text evidence="2">The sequence shown here is derived from an EMBL/GenBank/DDBJ whole genome shotgun (WGS) entry which is preliminary data.</text>
</comment>
<dbReference type="AlphaFoldDB" id="A0A9X2FEZ3"/>
<dbReference type="SMART" id="SM00327">
    <property type="entry name" value="VWA"/>
    <property type="match status" value="1"/>
</dbReference>
<dbReference type="PANTHER" id="PTHR33608">
    <property type="entry name" value="BLL2464 PROTEIN"/>
    <property type="match status" value="1"/>
</dbReference>
<organism evidence="2 3">
    <name type="scientific">Aeoliella straminimaris</name>
    <dbReference type="NCBI Taxonomy" id="2954799"/>
    <lineage>
        <taxon>Bacteria</taxon>
        <taxon>Pseudomonadati</taxon>
        <taxon>Planctomycetota</taxon>
        <taxon>Planctomycetia</taxon>
        <taxon>Pirellulales</taxon>
        <taxon>Lacipirellulaceae</taxon>
        <taxon>Aeoliella</taxon>
    </lineage>
</organism>
<accession>A0A9X2FEZ3</accession>
<dbReference type="InterPro" id="IPR036465">
    <property type="entry name" value="vWFA_dom_sf"/>
</dbReference>
<evidence type="ECO:0000259" key="1">
    <source>
        <dbReference type="SMART" id="SM00327"/>
    </source>
</evidence>